<dbReference type="InterPro" id="IPR001763">
    <property type="entry name" value="Rhodanese-like_dom"/>
</dbReference>
<dbReference type="InterPro" id="IPR036873">
    <property type="entry name" value="Rhodanese-like_dom_sf"/>
</dbReference>
<dbReference type="Gene3D" id="1.10.8.270">
    <property type="entry name" value="putative rabgap domain of human tbc1 domain family member 14 like domains"/>
    <property type="match status" value="1"/>
</dbReference>
<evidence type="ECO:0000259" key="12">
    <source>
        <dbReference type="PROSITE" id="PS50011"/>
    </source>
</evidence>
<evidence type="ECO:0000256" key="5">
    <source>
        <dbReference type="ARBA" id="ARBA00022490"/>
    </source>
</evidence>
<dbReference type="Pfam" id="PF00069">
    <property type="entry name" value="Pkinase"/>
    <property type="match status" value="1"/>
</dbReference>
<evidence type="ECO:0000256" key="9">
    <source>
        <dbReference type="ARBA" id="ARBA00058226"/>
    </source>
</evidence>
<evidence type="ECO:0000256" key="2">
    <source>
        <dbReference type="ARBA" id="ARBA00004214"/>
    </source>
</evidence>
<dbReference type="SUPFAM" id="SSF52821">
    <property type="entry name" value="Rhodanese/Cell cycle control phosphatase"/>
    <property type="match status" value="1"/>
</dbReference>
<dbReference type="InterPro" id="IPR035969">
    <property type="entry name" value="Rab-GAP_TBC_sf"/>
</dbReference>
<dbReference type="InterPro" id="IPR000719">
    <property type="entry name" value="Prot_kinase_dom"/>
</dbReference>
<keyword evidence="7" id="KW-0206">Cytoskeleton</keyword>
<comment type="subcellular location">
    <subcellularLocation>
        <location evidence="1">Cytoplasm</location>
        <location evidence="1">Cytoskeleton</location>
        <location evidence="1">Spindle</location>
    </subcellularLocation>
    <subcellularLocation>
        <location evidence="3">Early endosome</location>
    </subcellularLocation>
    <subcellularLocation>
        <location evidence="2">Midbody</location>
    </subcellularLocation>
</comment>
<evidence type="ECO:0000256" key="4">
    <source>
        <dbReference type="ARBA" id="ARBA00022468"/>
    </source>
</evidence>
<dbReference type="InterPro" id="IPR000195">
    <property type="entry name" value="Rab-GAP-TBC_dom"/>
</dbReference>
<dbReference type="GeneID" id="116942801"/>
<dbReference type="PROSITE" id="PS50206">
    <property type="entry name" value="RHODANESE_3"/>
    <property type="match status" value="1"/>
</dbReference>
<dbReference type="Gene3D" id="1.10.510.10">
    <property type="entry name" value="Transferase(Phosphotransferase) domain 1"/>
    <property type="match status" value="1"/>
</dbReference>
<sequence>MGARRPGARSCGDCEAAGVRRNGRCQRGSAAGEMFPLGTAQLGASTFFASPLPNDVCGSNGLPLTPNSIKILGRFQVLKTITHPRLCQYVDIARGKHERLMVVLEHHEDSVERILSEGVRLSTQKLMQIAYQVLEGLENLNGRGIDHAAISPHNILLTMQGDVKLAKFGIYYMTNGGTAVDFPIGEPSYMAPEVVAQGPARHGEKRAPIGPKSDVWSLGIILLQLWLGEKLWPRASIAEKMKAIVKLGSEHDVVAAMLRAHGGSHSAEDLPEDLRSLLGKCLVFSPRIRPTAAELLSSAVFSEVASLMEPSPRPPVTLFSPGLRSEHLLLSPLEEQEDDDDDDRLAERTLDEVYYLWTLAGGDLERELTNSGIIKSKPPICTLPNVVMEDGDMFGQTRDYSFLYNDTTITLSLAQLRNRLQEVPGETFYPLLEDDGVALTPSGSSYDLAGSASLPLVIREKDTEHQLHRILLFQRLLKAYPHRKDLMWKEARVDIPPLLRGLIWATILGVEGDIQAKYDSIDKDTAIQTDRQIEVDIPRCHQYNELLSSPEGHAKFKRILKAWVLSHPHLVYWQGLDSLCAPFLYLNFNNEALAYSCMSAFIPKYLHNFFMKDNSNVIQEYLKVFSQMIAFHDPELNNHLNSIGFIPDLYAIPWFLTMFTHVFPLHKMFHLWDTLLLGSSAFPLCVAVAVLQQLRARLLLSGFNECILLFSDLPEIDIERCVRESVSLFCWTPKSATYRRHAQHNRPAALPTHKFGALFSMEAQDTPRTELMREPLRLSELKEETCPRISAEDLIELCELRGPSASRSPATQTAPAPAPSGPARSPGRKLRASKPKLLAVDVRTAEEFSRGHVTGSVNIPQATAFSPEGTLVPCSASSTLHAHRGRVIVVIGHTASAAAEFAGKLVTLCFPRVCVLDGGIGKMKLAGMLTVPSPQI</sequence>
<protein>
    <recommendedName>
        <fullName evidence="10">TBC domain-containing protein kinase-like protein</fullName>
    </recommendedName>
</protein>
<dbReference type="GO" id="GO:0005819">
    <property type="term" value="C:spindle"/>
    <property type="evidence" value="ECO:0007669"/>
    <property type="project" value="UniProtKB-SubCell"/>
</dbReference>
<evidence type="ECO:0000259" key="13">
    <source>
        <dbReference type="PROSITE" id="PS50086"/>
    </source>
</evidence>
<comment type="similarity">
    <text evidence="8">Belongs to the protein kinase superfamily.</text>
</comment>
<feature type="region of interest" description="Disordered" evidence="11">
    <location>
        <begin position="804"/>
        <end position="834"/>
    </location>
</feature>
<dbReference type="PROSITE" id="PS50086">
    <property type="entry name" value="TBC_RABGAP"/>
    <property type="match status" value="1"/>
</dbReference>
<feature type="domain" description="Rhodanese" evidence="14">
    <location>
        <begin position="833"/>
        <end position="932"/>
    </location>
</feature>
<dbReference type="GO" id="GO:0004672">
    <property type="term" value="F:protein kinase activity"/>
    <property type="evidence" value="ECO:0007669"/>
    <property type="project" value="InterPro"/>
</dbReference>
<evidence type="ECO:0000313" key="16">
    <source>
        <dbReference type="RefSeq" id="XP_032810979.1"/>
    </source>
</evidence>
<dbReference type="Pfam" id="PF00581">
    <property type="entry name" value="Rhodanese"/>
    <property type="match status" value="1"/>
</dbReference>
<dbReference type="PANTHER" id="PTHR22957">
    <property type="entry name" value="TBC1 DOMAIN FAMILY MEMBER GTPASE-ACTIVATING PROTEIN"/>
    <property type="match status" value="1"/>
</dbReference>
<dbReference type="RefSeq" id="XP_032810979.1">
    <property type="nucleotide sequence ID" value="XM_032955088.1"/>
</dbReference>
<dbReference type="SMART" id="SM00164">
    <property type="entry name" value="TBC"/>
    <property type="match status" value="1"/>
</dbReference>
<comment type="function">
    <text evidence="9">Component of the FERRY complex (Five-subunit Endosomal Rab5 and RNA/ribosome intermediary). The FERRY complex directly interacts with mRNAs and RAB5A, and functions as a RAB5A effector involved in the localization and the distribution of specific mRNAs most likely by mediating their endosomal transport. The complex recruits mRNAs and ribosomes to early endosomes through direct mRNA-interaction. Also involved in the modulation of mTOR signaling and expression of mTOR complex components. Involved in the control of actin-cytoskeleton organization.</text>
</comment>
<accession>A0AAJ7WUU5</accession>
<dbReference type="Proteomes" id="UP001318040">
    <property type="component" value="Chromosome 16"/>
</dbReference>
<keyword evidence="4" id="KW-0343">GTPase activation</keyword>
<dbReference type="PROSITE" id="PS50011">
    <property type="entry name" value="PROTEIN_KINASE_DOM"/>
    <property type="match status" value="1"/>
</dbReference>
<dbReference type="GO" id="GO:0030496">
    <property type="term" value="C:midbody"/>
    <property type="evidence" value="ECO:0007669"/>
    <property type="project" value="UniProtKB-SubCell"/>
</dbReference>
<feature type="domain" description="Rab-GAP TBC" evidence="13">
    <location>
        <begin position="494"/>
        <end position="679"/>
    </location>
</feature>
<reference evidence="16" key="1">
    <citation type="submission" date="2025-08" db="UniProtKB">
        <authorList>
            <consortium name="RefSeq"/>
        </authorList>
    </citation>
    <scope>IDENTIFICATION</scope>
    <source>
        <tissue evidence="16">Sperm</tissue>
    </source>
</reference>
<evidence type="ECO:0000256" key="3">
    <source>
        <dbReference type="ARBA" id="ARBA00004412"/>
    </source>
</evidence>
<evidence type="ECO:0000256" key="7">
    <source>
        <dbReference type="ARBA" id="ARBA00023212"/>
    </source>
</evidence>
<dbReference type="FunFam" id="1.10.8.270:FF:000012">
    <property type="entry name" value="TBC domain-containing protein kinase-like protein-like"/>
    <property type="match status" value="1"/>
</dbReference>
<dbReference type="GO" id="GO:0005096">
    <property type="term" value="F:GTPase activator activity"/>
    <property type="evidence" value="ECO:0007669"/>
    <property type="project" value="UniProtKB-KW"/>
</dbReference>
<keyword evidence="5" id="KW-0963">Cytoplasm</keyword>
<dbReference type="PANTHER" id="PTHR22957:SF168">
    <property type="entry name" value="TBC DOMAIN-CONTAINING PROTEIN KINASE-LIKE PROTEIN"/>
    <property type="match status" value="1"/>
</dbReference>
<gene>
    <name evidence="16" type="primary">TBCK</name>
</gene>
<organism evidence="15 16">
    <name type="scientific">Petromyzon marinus</name>
    <name type="common">Sea lamprey</name>
    <dbReference type="NCBI Taxonomy" id="7757"/>
    <lineage>
        <taxon>Eukaryota</taxon>
        <taxon>Metazoa</taxon>
        <taxon>Chordata</taxon>
        <taxon>Craniata</taxon>
        <taxon>Vertebrata</taxon>
        <taxon>Cyclostomata</taxon>
        <taxon>Hyperoartia</taxon>
        <taxon>Petromyzontiformes</taxon>
        <taxon>Petromyzontidae</taxon>
        <taxon>Petromyzon</taxon>
    </lineage>
</organism>
<evidence type="ECO:0000259" key="14">
    <source>
        <dbReference type="PROSITE" id="PS50206"/>
    </source>
</evidence>
<dbReference type="KEGG" id="pmrn:116942801"/>
<dbReference type="Gene3D" id="1.10.472.80">
    <property type="entry name" value="Ypt/Rab-GAP domain of gyp1p, domain 3"/>
    <property type="match status" value="1"/>
</dbReference>
<evidence type="ECO:0000256" key="11">
    <source>
        <dbReference type="SAM" id="MobiDB-lite"/>
    </source>
</evidence>
<dbReference type="SUPFAM" id="SSF56112">
    <property type="entry name" value="Protein kinase-like (PK-like)"/>
    <property type="match status" value="1"/>
</dbReference>
<dbReference type="GO" id="GO:0005769">
    <property type="term" value="C:early endosome"/>
    <property type="evidence" value="ECO:0007669"/>
    <property type="project" value="UniProtKB-SubCell"/>
</dbReference>
<dbReference type="FunFam" id="1.10.510.10:FF:000332">
    <property type="entry name" value="TBC domain-containing protein kinase-like protein"/>
    <property type="match status" value="1"/>
</dbReference>
<keyword evidence="6" id="KW-0967">Endosome</keyword>
<name>A0AAJ7WUU5_PETMA</name>
<keyword evidence="15" id="KW-1185">Reference proteome</keyword>
<feature type="domain" description="Protein kinase" evidence="12">
    <location>
        <begin position="1"/>
        <end position="301"/>
    </location>
</feature>
<evidence type="ECO:0000256" key="8">
    <source>
        <dbReference type="ARBA" id="ARBA00038349"/>
    </source>
</evidence>
<dbReference type="FunFam" id="3.40.250.10:FF:000018">
    <property type="entry name" value="TBC domain-containing protein kinase-like protein"/>
    <property type="match status" value="1"/>
</dbReference>
<dbReference type="AlphaFoldDB" id="A0AAJ7WUU5"/>
<feature type="compositionally biased region" description="Low complexity" evidence="11">
    <location>
        <begin position="804"/>
        <end position="825"/>
    </location>
</feature>
<dbReference type="CTD" id="93627"/>
<dbReference type="InterPro" id="IPR011009">
    <property type="entry name" value="Kinase-like_dom_sf"/>
</dbReference>
<dbReference type="SUPFAM" id="SSF47923">
    <property type="entry name" value="Ypt/Rab-GAP domain of gyp1p"/>
    <property type="match status" value="2"/>
</dbReference>
<evidence type="ECO:0000256" key="1">
    <source>
        <dbReference type="ARBA" id="ARBA00004186"/>
    </source>
</evidence>
<dbReference type="SMART" id="SM00450">
    <property type="entry name" value="RHOD"/>
    <property type="match status" value="1"/>
</dbReference>
<evidence type="ECO:0000313" key="15">
    <source>
        <dbReference type="Proteomes" id="UP001318040"/>
    </source>
</evidence>
<evidence type="ECO:0000256" key="6">
    <source>
        <dbReference type="ARBA" id="ARBA00022753"/>
    </source>
</evidence>
<evidence type="ECO:0000256" key="10">
    <source>
        <dbReference type="ARBA" id="ARBA00073128"/>
    </source>
</evidence>
<proteinExistence type="inferred from homology"/>
<dbReference type="FunFam" id="1.10.472.80:FF:000015">
    <property type="entry name" value="TBC domain-containing protein kinase-like protein"/>
    <property type="match status" value="1"/>
</dbReference>
<dbReference type="Gene3D" id="3.40.250.10">
    <property type="entry name" value="Rhodanese-like domain"/>
    <property type="match status" value="1"/>
</dbReference>
<dbReference type="GO" id="GO:0005524">
    <property type="term" value="F:ATP binding"/>
    <property type="evidence" value="ECO:0007669"/>
    <property type="project" value="InterPro"/>
</dbReference>
<dbReference type="Pfam" id="PF00566">
    <property type="entry name" value="RabGAP-TBC"/>
    <property type="match status" value="1"/>
</dbReference>